<feature type="domain" description="Replication initiation protein-like C-terminal" evidence="1">
    <location>
        <begin position="114"/>
        <end position="221"/>
    </location>
</feature>
<reference evidence="2" key="1">
    <citation type="submission" date="2012-09" db="EMBL/GenBank/DDBJ databases">
        <authorList>
            <person name="Harkins D.M."/>
            <person name="Durkin A.S."/>
            <person name="Brinkac L.M."/>
            <person name="Selengut J.D."/>
            <person name="Sanka R."/>
            <person name="DePew J."/>
            <person name="Purushe J."/>
            <person name="Picardeau M."/>
            <person name="Werts C."/>
            <person name="Goarant C."/>
            <person name="Vinetz J.M."/>
            <person name="Sutton G.G."/>
            <person name="Nelson W.C."/>
            <person name="Fouts D.E."/>
        </authorList>
    </citation>
    <scope>NUCLEOTIDE SEQUENCE [LARGE SCALE GENOMIC DNA]</scope>
    <source>
        <strain evidence="2">200801926</strain>
    </source>
</reference>
<gene>
    <name evidence="2" type="ORF">LEP1GSC128_0998</name>
</gene>
<keyword evidence="3" id="KW-1185">Reference proteome</keyword>
<comment type="caution">
    <text evidence="2">The sequence shown here is derived from an EMBL/GenBank/DDBJ whole genome shotgun (WGS) entry which is preliminary data.</text>
</comment>
<name>A0ABN0HSM9_LEPBO</name>
<evidence type="ECO:0000313" key="2">
    <source>
        <dbReference type="EMBL" id="EKP11645.1"/>
    </source>
</evidence>
<dbReference type="GO" id="GO:0003743">
    <property type="term" value="F:translation initiation factor activity"/>
    <property type="evidence" value="ECO:0007669"/>
    <property type="project" value="UniProtKB-KW"/>
</dbReference>
<protein>
    <submittedName>
        <fullName evidence="2">Replication initiation factor</fullName>
    </submittedName>
</protein>
<organism evidence="2 3">
    <name type="scientific">Leptospira borgpetersenii str. 200801926</name>
    <dbReference type="NCBI Taxonomy" id="1193009"/>
    <lineage>
        <taxon>Bacteria</taxon>
        <taxon>Pseudomonadati</taxon>
        <taxon>Spirochaetota</taxon>
        <taxon>Spirochaetia</taxon>
        <taxon>Leptospirales</taxon>
        <taxon>Leptospiraceae</taxon>
        <taxon>Leptospira</taxon>
    </lineage>
</organism>
<dbReference type="Proteomes" id="UP000002837">
    <property type="component" value="Unassembled WGS sequence"/>
</dbReference>
<sequence>MNSTINNLSEKTISVPENLKLPFVDWLSFSIEYSEKAWAWIRNVFEEPQIEEKGSNTGHTHRFRISGDVYGAFSPERKSQKIYISLSSKALFSFRSSSLGLSRLISEVIELNGRFTRIDLALDDYEGYLNLPYIYEMLNRKHVATRFRGFSKFEAPVNLVETGSLFRDHKIGKHGYTIYIGAFRGSNTFVRIYDKKKQVGPECAWPVWNRLEFQLTHQAADQYCNPTWNVVPETGEILNSTERFPDPRRAKFEDRSFPKTAFYYLKFLEPTYVQKINDLGHYYLSERQKHFWIPCSWWTNFLKTSEGQSIGLPKNESGLENIDNWLKTQASGAAYLLTEFYGEEYLDEFLKNGKEKFEKNKKYQTILKDEREKRENEIQTRFNEVPF</sequence>
<keyword evidence="2" id="KW-0396">Initiation factor</keyword>
<evidence type="ECO:0000313" key="3">
    <source>
        <dbReference type="Proteomes" id="UP000002837"/>
    </source>
</evidence>
<dbReference type="EMBL" id="AKWJ02000038">
    <property type="protein sequence ID" value="EKP11645.1"/>
    <property type="molecule type" value="Genomic_DNA"/>
</dbReference>
<dbReference type="Pfam" id="PF02486">
    <property type="entry name" value="Rep_trans"/>
    <property type="match status" value="1"/>
</dbReference>
<dbReference type="RefSeq" id="WP_002760122.1">
    <property type="nucleotide sequence ID" value="NZ_AKWJ02000038.1"/>
</dbReference>
<evidence type="ECO:0000259" key="1">
    <source>
        <dbReference type="Pfam" id="PF02486"/>
    </source>
</evidence>
<proteinExistence type="predicted"/>
<keyword evidence="2" id="KW-0648">Protein biosynthesis</keyword>
<dbReference type="InterPro" id="IPR003491">
    <property type="entry name" value="REP-like_C"/>
</dbReference>
<accession>A0ABN0HSM9</accession>